<dbReference type="PANTHER" id="PTHR33164:SF104">
    <property type="entry name" value="TRANSCRIPTIONAL REGULATORY PROTEIN"/>
    <property type="match status" value="1"/>
</dbReference>
<dbReference type="SUPFAM" id="SSF46785">
    <property type="entry name" value="Winged helix' DNA-binding domain"/>
    <property type="match status" value="1"/>
</dbReference>
<evidence type="ECO:0000313" key="2">
    <source>
        <dbReference type="EMBL" id="UYM03809.1"/>
    </source>
</evidence>
<dbReference type="GO" id="GO:0003700">
    <property type="term" value="F:DNA-binding transcription factor activity"/>
    <property type="evidence" value="ECO:0007669"/>
    <property type="project" value="InterPro"/>
</dbReference>
<dbReference type="GO" id="GO:0006950">
    <property type="term" value="P:response to stress"/>
    <property type="evidence" value="ECO:0007669"/>
    <property type="project" value="TreeGrafter"/>
</dbReference>
<gene>
    <name evidence="2" type="ORF">L0C25_14805</name>
</gene>
<dbReference type="InterPro" id="IPR000835">
    <property type="entry name" value="HTH_MarR-typ"/>
</dbReference>
<protein>
    <submittedName>
        <fullName evidence="2">MarR family transcriptional regulator</fullName>
    </submittedName>
</protein>
<dbReference type="AlphaFoldDB" id="A0AA46YJP4"/>
<organism evidence="2 3">
    <name type="scientific">Solicola gregarius</name>
    <dbReference type="NCBI Taxonomy" id="2908642"/>
    <lineage>
        <taxon>Bacteria</taxon>
        <taxon>Bacillati</taxon>
        <taxon>Actinomycetota</taxon>
        <taxon>Actinomycetes</taxon>
        <taxon>Propionibacteriales</taxon>
        <taxon>Nocardioidaceae</taxon>
        <taxon>Solicola</taxon>
    </lineage>
</organism>
<dbReference type="InterPro" id="IPR039422">
    <property type="entry name" value="MarR/SlyA-like"/>
</dbReference>
<dbReference type="InterPro" id="IPR036390">
    <property type="entry name" value="WH_DNA-bd_sf"/>
</dbReference>
<dbReference type="Pfam" id="PF12802">
    <property type="entry name" value="MarR_2"/>
    <property type="match status" value="1"/>
</dbReference>
<dbReference type="Gene3D" id="1.10.10.10">
    <property type="entry name" value="Winged helix-like DNA-binding domain superfamily/Winged helix DNA-binding domain"/>
    <property type="match status" value="1"/>
</dbReference>
<reference evidence="2" key="1">
    <citation type="submission" date="2022-01" db="EMBL/GenBank/DDBJ databases">
        <title>Nocardioidaceae gen. sp. A5X3R13.</title>
        <authorList>
            <person name="Lopez Marin M.A."/>
            <person name="Uhlik O."/>
        </authorList>
    </citation>
    <scope>NUCLEOTIDE SEQUENCE</scope>
    <source>
        <strain evidence="2">A5X3R13</strain>
    </source>
</reference>
<dbReference type="EMBL" id="CP094970">
    <property type="protein sequence ID" value="UYM03809.1"/>
    <property type="molecule type" value="Genomic_DNA"/>
</dbReference>
<proteinExistence type="predicted"/>
<sequence length="164" mass="17712">MDDDAVARIVDQWRAERPDLDPDPMLVIGRIGRLAETIDGLLRPPFAAAQLGNGDFDVLAALRRAGSPYTLTPGELSRAMLVTTGAVTKRIDRLERRALVERAVAAGDARGRLVTLTPRGVQLVDDLIADHLDRERELLAGLSDAQCARLADLLGRLSAALESP</sequence>
<keyword evidence="3" id="KW-1185">Reference proteome</keyword>
<evidence type="ECO:0000313" key="3">
    <source>
        <dbReference type="Proteomes" id="UP001164390"/>
    </source>
</evidence>
<dbReference type="PROSITE" id="PS50995">
    <property type="entry name" value="HTH_MARR_2"/>
    <property type="match status" value="1"/>
</dbReference>
<dbReference type="InterPro" id="IPR036388">
    <property type="entry name" value="WH-like_DNA-bd_sf"/>
</dbReference>
<dbReference type="PANTHER" id="PTHR33164">
    <property type="entry name" value="TRANSCRIPTIONAL REGULATOR, MARR FAMILY"/>
    <property type="match status" value="1"/>
</dbReference>
<dbReference type="SMART" id="SM00347">
    <property type="entry name" value="HTH_MARR"/>
    <property type="match status" value="1"/>
</dbReference>
<dbReference type="KEGG" id="sgrg:L0C25_14805"/>
<feature type="domain" description="HTH marR-type" evidence="1">
    <location>
        <begin position="24"/>
        <end position="159"/>
    </location>
</feature>
<dbReference type="Proteomes" id="UP001164390">
    <property type="component" value="Chromosome"/>
</dbReference>
<evidence type="ECO:0000259" key="1">
    <source>
        <dbReference type="PROSITE" id="PS50995"/>
    </source>
</evidence>
<dbReference type="PRINTS" id="PR00598">
    <property type="entry name" value="HTHMARR"/>
</dbReference>
<dbReference type="RefSeq" id="WP_271632451.1">
    <property type="nucleotide sequence ID" value="NZ_CP094970.1"/>
</dbReference>
<name>A0AA46YJP4_9ACTN</name>
<accession>A0AA46YJP4</accession>